<dbReference type="FunFam" id="3.90.930.12:FF:000001">
    <property type="entry name" value="50S ribosomal protein L6"/>
    <property type="match status" value="1"/>
</dbReference>
<keyword evidence="2 4" id="KW-0689">Ribosomal protein</keyword>
<keyword evidence="4 6" id="KW-0694">RNA-binding</keyword>
<comment type="function">
    <text evidence="4 6">This protein binds to the 23S rRNA, and is important in its secondary structure. It is located near the subunit interface in the base of the L7/L12 stalk, and near the tRNA binding site of the peptidyltransferase center.</text>
</comment>
<evidence type="ECO:0000259" key="7">
    <source>
        <dbReference type="Pfam" id="PF00347"/>
    </source>
</evidence>
<dbReference type="GO" id="GO:0003735">
    <property type="term" value="F:structural constituent of ribosome"/>
    <property type="evidence" value="ECO:0007669"/>
    <property type="project" value="UniProtKB-UniRule"/>
</dbReference>
<dbReference type="Gene3D" id="3.90.930.12">
    <property type="entry name" value="Ribosomal protein L6, alpha-beta domain"/>
    <property type="match status" value="2"/>
</dbReference>
<dbReference type="GO" id="GO:0022625">
    <property type="term" value="C:cytosolic large ribosomal subunit"/>
    <property type="evidence" value="ECO:0007669"/>
    <property type="project" value="UniProtKB-UniRule"/>
</dbReference>
<comment type="caution">
    <text evidence="8">The sequence shown here is derived from an EMBL/GenBank/DDBJ whole genome shotgun (WGS) entry which is preliminary data.</text>
</comment>
<dbReference type="InterPro" id="IPR000702">
    <property type="entry name" value="Ribosomal_uL6-like"/>
</dbReference>
<protein>
    <recommendedName>
        <fullName evidence="4">Large ribosomal subunit protein uL6</fullName>
    </recommendedName>
</protein>
<dbReference type="InterPro" id="IPR002358">
    <property type="entry name" value="Ribosomal_uL6_CS"/>
</dbReference>
<evidence type="ECO:0000256" key="3">
    <source>
        <dbReference type="ARBA" id="ARBA00023274"/>
    </source>
</evidence>
<dbReference type="Proteomes" id="UP000320146">
    <property type="component" value="Unassembled WGS sequence"/>
</dbReference>
<keyword evidence="4 6" id="KW-0699">rRNA-binding</keyword>
<name>A0A520MTZ1_9GAMM</name>
<evidence type="ECO:0000256" key="5">
    <source>
        <dbReference type="RuleBase" id="RU003869"/>
    </source>
</evidence>
<dbReference type="SUPFAM" id="SSF56053">
    <property type="entry name" value="Ribosomal protein L6"/>
    <property type="match status" value="2"/>
</dbReference>
<dbReference type="PANTHER" id="PTHR11655">
    <property type="entry name" value="60S/50S RIBOSOMAL PROTEIN L6/L9"/>
    <property type="match status" value="1"/>
</dbReference>
<dbReference type="PRINTS" id="PR00059">
    <property type="entry name" value="RIBOSOMALL6"/>
</dbReference>
<dbReference type="PANTHER" id="PTHR11655:SF14">
    <property type="entry name" value="LARGE RIBOSOMAL SUBUNIT PROTEIN UL6M"/>
    <property type="match status" value="1"/>
</dbReference>
<dbReference type="AlphaFoldDB" id="A0A520MTZ1"/>
<evidence type="ECO:0000256" key="1">
    <source>
        <dbReference type="ARBA" id="ARBA00009356"/>
    </source>
</evidence>
<dbReference type="EMBL" id="SHBL01000004">
    <property type="protein sequence ID" value="RZO24677.1"/>
    <property type="molecule type" value="Genomic_DNA"/>
</dbReference>
<gene>
    <name evidence="4 8" type="primary">rplF</name>
    <name evidence="8" type="ORF">EVA99_00900</name>
</gene>
<feature type="domain" description="Large ribosomal subunit protein uL6 alpha-beta" evidence="7">
    <location>
        <begin position="11"/>
        <end position="80"/>
    </location>
</feature>
<sequence>MSRIAKDPVNIPESVNLTTEGKTVNFKGPKGEMSLNIHESIDFSIEDNMFQVKWSQDEERAMAGTMRALVNNYVKGVSEGFEKKVKLNGVGYRAKVQGKKITFTLGFSHPVEYELPETIAAAQDSQTELTISSCNKQLLGQVCAEIRSFRPPEPYKGKGIFIDGEHIARKERKKAAAAG</sequence>
<proteinExistence type="inferred from homology"/>
<organism evidence="8 9">
    <name type="scientific">SAR86 cluster bacterium</name>
    <dbReference type="NCBI Taxonomy" id="2030880"/>
    <lineage>
        <taxon>Bacteria</taxon>
        <taxon>Pseudomonadati</taxon>
        <taxon>Pseudomonadota</taxon>
        <taxon>Gammaproteobacteria</taxon>
        <taxon>SAR86 cluster</taxon>
    </lineage>
</organism>
<evidence type="ECO:0000313" key="8">
    <source>
        <dbReference type="EMBL" id="RZO24677.1"/>
    </source>
</evidence>
<dbReference type="InterPro" id="IPR020040">
    <property type="entry name" value="Ribosomal_uL6_a/b-dom"/>
</dbReference>
<comment type="subunit">
    <text evidence="4">Part of the 50S ribosomal subunit.</text>
</comment>
<evidence type="ECO:0000256" key="2">
    <source>
        <dbReference type="ARBA" id="ARBA00022980"/>
    </source>
</evidence>
<accession>A0A520MTZ1</accession>
<dbReference type="NCBIfam" id="TIGR03654">
    <property type="entry name" value="L6_bact"/>
    <property type="match status" value="1"/>
</dbReference>
<dbReference type="PROSITE" id="PS00525">
    <property type="entry name" value="RIBOSOMAL_L6_1"/>
    <property type="match status" value="1"/>
</dbReference>
<feature type="domain" description="Large ribosomal subunit protein uL6 alpha-beta" evidence="7">
    <location>
        <begin position="89"/>
        <end position="160"/>
    </location>
</feature>
<dbReference type="InterPro" id="IPR019906">
    <property type="entry name" value="Ribosomal_uL6_bac-type"/>
</dbReference>
<evidence type="ECO:0000256" key="4">
    <source>
        <dbReference type="HAMAP-Rule" id="MF_01365"/>
    </source>
</evidence>
<dbReference type="GO" id="GO:0019843">
    <property type="term" value="F:rRNA binding"/>
    <property type="evidence" value="ECO:0007669"/>
    <property type="project" value="UniProtKB-UniRule"/>
</dbReference>
<dbReference type="Pfam" id="PF00347">
    <property type="entry name" value="Ribosomal_L6"/>
    <property type="match status" value="2"/>
</dbReference>
<comment type="similarity">
    <text evidence="1 4 5">Belongs to the universal ribosomal protein uL6 family.</text>
</comment>
<evidence type="ECO:0000313" key="9">
    <source>
        <dbReference type="Proteomes" id="UP000320146"/>
    </source>
</evidence>
<keyword evidence="3 4" id="KW-0687">Ribonucleoprotein</keyword>
<reference evidence="8 9" key="1">
    <citation type="submission" date="2019-02" db="EMBL/GenBank/DDBJ databases">
        <title>Prokaryotic population dynamics and viral predation in marine succession experiment using metagenomics: the confinement effect.</title>
        <authorList>
            <person name="Haro-Moreno J.M."/>
            <person name="Rodriguez-Valera F."/>
            <person name="Lopez-Perez M."/>
        </authorList>
    </citation>
    <scope>NUCLEOTIDE SEQUENCE [LARGE SCALE GENOMIC DNA]</scope>
    <source>
        <strain evidence="8">MED-G166</strain>
    </source>
</reference>
<dbReference type="InterPro" id="IPR036789">
    <property type="entry name" value="Ribosomal_uL6-like_a/b-dom_sf"/>
</dbReference>
<evidence type="ECO:0000256" key="6">
    <source>
        <dbReference type="RuleBase" id="RU003870"/>
    </source>
</evidence>
<dbReference type="GO" id="GO:0002181">
    <property type="term" value="P:cytoplasmic translation"/>
    <property type="evidence" value="ECO:0007669"/>
    <property type="project" value="TreeGrafter"/>
</dbReference>
<dbReference type="HAMAP" id="MF_01365_B">
    <property type="entry name" value="Ribosomal_uL6_B"/>
    <property type="match status" value="1"/>
</dbReference>
<dbReference type="PIRSF" id="PIRSF002162">
    <property type="entry name" value="Ribosomal_L6"/>
    <property type="match status" value="1"/>
</dbReference>